<sequence>MMGFDPDYISAMEHFEAMRHEDIYRATQQIDAGEILRISGTWMHAATTLQTSLPLTRAGADRVMNAMEWDGEAADAAFASTRSFADSVEELAGVLGQVGLRLGAVAAAAEAVKIAVVPPGDSGPVGALARLLEAAKVIDAQMVQEVLRQEAILTMNMVYKPAYLAAGTAVPALPEPPAAPGPLPPLGPPPAPRARIDSAVGAEPAPAAGDSTAPGGEATESEGATDRPAPESGSAPAAPPPEVPATPEGTPAPSPEHDGGSPQPPAPEVPEPTDGSAPPAEPAPGDTAPAPPPAPPVQPPAAEPPPAPANPAEPEPPAAPNPTAVPLSDPAGQPGITGPVPGQRAPDQPGVIPPQS</sequence>
<feature type="region of interest" description="Disordered" evidence="1">
    <location>
        <begin position="176"/>
        <end position="356"/>
    </location>
</feature>
<evidence type="ECO:0000313" key="2">
    <source>
        <dbReference type="EMBL" id="MEV0363549.1"/>
    </source>
</evidence>
<dbReference type="EMBL" id="JBFAIH010000006">
    <property type="protein sequence ID" value="MEV0363549.1"/>
    <property type="molecule type" value="Genomic_DNA"/>
</dbReference>
<evidence type="ECO:0000313" key="3">
    <source>
        <dbReference type="Proteomes" id="UP001551658"/>
    </source>
</evidence>
<name>A0ABV3F776_9NOCA</name>
<comment type="caution">
    <text evidence="2">The sequence shown here is derived from an EMBL/GenBank/DDBJ whole genome shotgun (WGS) entry which is preliminary data.</text>
</comment>
<keyword evidence="3" id="KW-1185">Reference proteome</keyword>
<organism evidence="2 3">
    <name type="scientific">Nocardia fusca</name>
    <dbReference type="NCBI Taxonomy" id="941183"/>
    <lineage>
        <taxon>Bacteria</taxon>
        <taxon>Bacillati</taxon>
        <taxon>Actinomycetota</taxon>
        <taxon>Actinomycetes</taxon>
        <taxon>Mycobacteriales</taxon>
        <taxon>Nocardiaceae</taxon>
        <taxon>Nocardia</taxon>
    </lineage>
</organism>
<feature type="compositionally biased region" description="Pro residues" evidence="1">
    <location>
        <begin position="289"/>
        <end position="320"/>
    </location>
</feature>
<proteinExistence type="predicted"/>
<feature type="compositionally biased region" description="Pro residues" evidence="1">
    <location>
        <begin position="176"/>
        <end position="192"/>
    </location>
</feature>
<protein>
    <submittedName>
        <fullName evidence="2">Uncharacterized protein</fullName>
    </submittedName>
</protein>
<dbReference type="Proteomes" id="UP001551658">
    <property type="component" value="Unassembled WGS sequence"/>
</dbReference>
<dbReference type="PRINTS" id="PR01217">
    <property type="entry name" value="PRICHEXTENSN"/>
</dbReference>
<dbReference type="RefSeq" id="WP_357977822.1">
    <property type="nucleotide sequence ID" value="NZ_JBFAIH010000006.1"/>
</dbReference>
<gene>
    <name evidence="2" type="ORF">AB0H72_12670</name>
</gene>
<evidence type="ECO:0000256" key="1">
    <source>
        <dbReference type="SAM" id="MobiDB-lite"/>
    </source>
</evidence>
<feature type="compositionally biased region" description="Pro residues" evidence="1">
    <location>
        <begin position="237"/>
        <end position="254"/>
    </location>
</feature>
<accession>A0ABV3F776</accession>
<reference evidence="2 3" key="1">
    <citation type="submission" date="2024-06" db="EMBL/GenBank/DDBJ databases">
        <title>The Natural Products Discovery Center: Release of the First 8490 Sequenced Strains for Exploring Actinobacteria Biosynthetic Diversity.</title>
        <authorList>
            <person name="Kalkreuter E."/>
            <person name="Kautsar S.A."/>
            <person name="Yang D."/>
            <person name="Bader C.D."/>
            <person name="Teijaro C.N."/>
            <person name="Fluegel L."/>
            <person name="Davis C.M."/>
            <person name="Simpson J.R."/>
            <person name="Lauterbach L."/>
            <person name="Steele A.D."/>
            <person name="Gui C."/>
            <person name="Meng S."/>
            <person name="Li G."/>
            <person name="Viehrig K."/>
            <person name="Ye F."/>
            <person name="Su P."/>
            <person name="Kiefer A.F."/>
            <person name="Nichols A."/>
            <person name="Cepeda A.J."/>
            <person name="Yan W."/>
            <person name="Fan B."/>
            <person name="Jiang Y."/>
            <person name="Adhikari A."/>
            <person name="Zheng C.-J."/>
            <person name="Schuster L."/>
            <person name="Cowan T.M."/>
            <person name="Smanski M.J."/>
            <person name="Chevrette M.G."/>
            <person name="De Carvalho L.P.S."/>
            <person name="Shen B."/>
        </authorList>
    </citation>
    <scope>NUCLEOTIDE SEQUENCE [LARGE SCALE GENOMIC DNA]</scope>
    <source>
        <strain evidence="2 3">NPDC050671</strain>
    </source>
</reference>